<gene>
    <name evidence="2" type="ORF">GCM10009810_15930</name>
</gene>
<reference evidence="3" key="1">
    <citation type="journal article" date="2019" name="Int. J. Syst. Evol. Microbiol.">
        <title>The Global Catalogue of Microorganisms (GCM) 10K type strain sequencing project: providing services to taxonomists for standard genome sequencing and annotation.</title>
        <authorList>
            <consortium name="The Broad Institute Genomics Platform"/>
            <consortium name="The Broad Institute Genome Sequencing Center for Infectious Disease"/>
            <person name="Wu L."/>
            <person name="Ma J."/>
        </authorList>
    </citation>
    <scope>NUCLEOTIDE SEQUENCE [LARGE SCALE GENOMIC DNA]</scope>
    <source>
        <strain evidence="3">JCM 15591</strain>
    </source>
</reference>
<evidence type="ECO:0000313" key="3">
    <source>
        <dbReference type="Proteomes" id="UP001501475"/>
    </source>
</evidence>
<name>A0ABP4WL03_9MICO</name>
<dbReference type="Proteomes" id="UP001501475">
    <property type="component" value="Unassembled WGS sequence"/>
</dbReference>
<proteinExistence type="predicted"/>
<evidence type="ECO:0000313" key="2">
    <source>
        <dbReference type="EMBL" id="GAA1757278.1"/>
    </source>
</evidence>
<accession>A0ABP4WL03</accession>
<comment type="caution">
    <text evidence="2">The sequence shown here is derived from an EMBL/GenBank/DDBJ whole genome shotgun (WGS) entry which is preliminary data.</text>
</comment>
<evidence type="ECO:0000256" key="1">
    <source>
        <dbReference type="SAM" id="MobiDB-lite"/>
    </source>
</evidence>
<dbReference type="EMBL" id="BAAAPN010000041">
    <property type="protein sequence ID" value="GAA1757278.1"/>
    <property type="molecule type" value="Genomic_DNA"/>
</dbReference>
<keyword evidence="3" id="KW-1185">Reference proteome</keyword>
<protein>
    <submittedName>
        <fullName evidence="2">Uncharacterized protein</fullName>
    </submittedName>
</protein>
<sequence length="44" mass="4908">MYGGGPSLESFMRQTPLTVGSPQEDIERTLGFRAYVGDYQRPLS</sequence>
<feature type="compositionally biased region" description="Polar residues" evidence="1">
    <location>
        <begin position="12"/>
        <end position="21"/>
    </location>
</feature>
<organism evidence="2 3">
    <name type="scientific">Nostocoides vanveenii</name>
    <dbReference type="NCBI Taxonomy" id="330835"/>
    <lineage>
        <taxon>Bacteria</taxon>
        <taxon>Bacillati</taxon>
        <taxon>Actinomycetota</taxon>
        <taxon>Actinomycetes</taxon>
        <taxon>Micrococcales</taxon>
        <taxon>Intrasporangiaceae</taxon>
        <taxon>Nostocoides</taxon>
    </lineage>
</organism>
<feature type="region of interest" description="Disordered" evidence="1">
    <location>
        <begin position="1"/>
        <end position="24"/>
    </location>
</feature>